<dbReference type="PROSITE" id="PS51257">
    <property type="entry name" value="PROKAR_LIPOPROTEIN"/>
    <property type="match status" value="1"/>
</dbReference>
<organism evidence="1 2">
    <name type="scientific">Sphingobacterium cellulitidis</name>
    <dbReference type="NCBI Taxonomy" id="1768011"/>
    <lineage>
        <taxon>Bacteria</taxon>
        <taxon>Pseudomonadati</taxon>
        <taxon>Bacteroidota</taxon>
        <taxon>Sphingobacteriia</taxon>
        <taxon>Sphingobacteriales</taxon>
        <taxon>Sphingobacteriaceae</taxon>
        <taxon>Sphingobacterium</taxon>
    </lineage>
</organism>
<keyword evidence="2" id="KW-1185">Reference proteome</keyword>
<comment type="caution">
    <text evidence="1">The sequence shown here is derived from an EMBL/GenBank/DDBJ whole genome shotgun (WGS) entry which is preliminary data.</text>
</comment>
<evidence type="ECO:0000313" key="2">
    <source>
        <dbReference type="Proteomes" id="UP000614460"/>
    </source>
</evidence>
<dbReference type="RefSeq" id="WP_182498220.1">
    <property type="nucleotide sequence ID" value="NZ_BMKM01000008.1"/>
</dbReference>
<reference evidence="1" key="2">
    <citation type="submission" date="2020-09" db="EMBL/GenBank/DDBJ databases">
        <authorList>
            <person name="Sun Q."/>
            <person name="Zhou Y."/>
        </authorList>
    </citation>
    <scope>NUCLEOTIDE SEQUENCE</scope>
    <source>
        <strain evidence="1">CGMCC 1.15966</strain>
    </source>
</reference>
<protein>
    <recommendedName>
        <fullName evidence="3">Lipoprotein</fullName>
    </recommendedName>
</protein>
<dbReference type="EMBL" id="BMKM01000008">
    <property type="protein sequence ID" value="GGE28591.1"/>
    <property type="molecule type" value="Genomic_DNA"/>
</dbReference>
<evidence type="ECO:0008006" key="3">
    <source>
        <dbReference type="Google" id="ProtNLM"/>
    </source>
</evidence>
<dbReference type="AlphaFoldDB" id="A0A8H9G1T3"/>
<reference evidence="1" key="1">
    <citation type="journal article" date="2014" name="Int. J. Syst. Evol. Microbiol.">
        <title>Complete genome sequence of Corynebacterium casei LMG S-19264T (=DSM 44701T), isolated from a smear-ripened cheese.</title>
        <authorList>
            <consortium name="US DOE Joint Genome Institute (JGI-PGF)"/>
            <person name="Walter F."/>
            <person name="Albersmeier A."/>
            <person name="Kalinowski J."/>
            <person name="Ruckert C."/>
        </authorList>
    </citation>
    <scope>NUCLEOTIDE SEQUENCE</scope>
    <source>
        <strain evidence="1">CGMCC 1.15966</strain>
    </source>
</reference>
<dbReference type="Proteomes" id="UP000614460">
    <property type="component" value="Unassembled WGS sequence"/>
</dbReference>
<proteinExistence type="predicted"/>
<evidence type="ECO:0000313" key="1">
    <source>
        <dbReference type="EMBL" id="GGE28591.1"/>
    </source>
</evidence>
<sequence length="231" mass="25271">MKGLLKITLTALLFSFILISCDKDGNEIEDEKILTERIEDIIPKQYLDTLKKLDFVIHSGVKPPTVEGKFAIKPHILDTSNIASDRPGHRFQDAKIELSGQNNKDFSILLYGENFIHNRDTSITTAISGTDNKFTIYGKVKSTVGSTSAIIGMIISAELGNDGNIKNCKTGIIMIDDSKGGGNFISNGQARIAFDSDFISERIGDSKSMAKTIGNNRVPLSNWLLETSGLD</sequence>
<gene>
    <name evidence="1" type="ORF">GCM10011516_27870</name>
</gene>
<name>A0A8H9G1T3_9SPHI</name>
<accession>A0A8H9G1T3</accession>